<proteinExistence type="predicted"/>
<comment type="caution">
    <text evidence="1">The sequence shown here is derived from an EMBL/GenBank/DDBJ whole genome shotgun (WGS) entry which is preliminary data.</text>
</comment>
<protein>
    <submittedName>
        <fullName evidence="1">Uncharacterized protein</fullName>
    </submittedName>
</protein>
<reference evidence="1 2" key="1">
    <citation type="submission" date="2024-06" db="EMBL/GenBank/DDBJ databases">
        <title>Genomic Encyclopedia of Type Strains, Phase IV (KMG-IV): sequencing the most valuable type-strain genomes for metagenomic binning, comparative biology and taxonomic classification.</title>
        <authorList>
            <person name="Goeker M."/>
        </authorList>
    </citation>
    <scope>NUCLEOTIDE SEQUENCE [LARGE SCALE GENOMIC DNA]</scope>
    <source>
        <strain evidence="1 2">DSM 29492</strain>
    </source>
</reference>
<name>A0ABV2LZS9_9FIRM</name>
<dbReference type="Proteomes" id="UP001549106">
    <property type="component" value="Unassembled WGS sequence"/>
</dbReference>
<evidence type="ECO:0000313" key="1">
    <source>
        <dbReference type="EMBL" id="MET3749700.1"/>
    </source>
</evidence>
<accession>A0ABV2LZS9</accession>
<keyword evidence="2" id="KW-1185">Reference proteome</keyword>
<dbReference type="EMBL" id="JBEPMJ010000005">
    <property type="protein sequence ID" value="MET3749700.1"/>
    <property type="molecule type" value="Genomic_DNA"/>
</dbReference>
<sequence length="54" mass="6162">MFLHEDKELFKDVIEATAESQSQPIAIVEKDYYVTMILKLLSEEVPDCVFKGGI</sequence>
<evidence type="ECO:0000313" key="2">
    <source>
        <dbReference type="Proteomes" id="UP001549106"/>
    </source>
</evidence>
<organism evidence="1 2">
    <name type="scientific">Blautia caecimuris</name>
    <dbReference type="NCBI Taxonomy" id="1796615"/>
    <lineage>
        <taxon>Bacteria</taxon>
        <taxon>Bacillati</taxon>
        <taxon>Bacillota</taxon>
        <taxon>Clostridia</taxon>
        <taxon>Lachnospirales</taxon>
        <taxon>Lachnospiraceae</taxon>
        <taxon>Blautia</taxon>
    </lineage>
</organism>
<gene>
    <name evidence="1" type="ORF">ABID24_000934</name>
</gene>
<dbReference type="RefSeq" id="WP_173752176.1">
    <property type="nucleotide sequence ID" value="NZ_BAABXP010000006.1"/>
</dbReference>